<evidence type="ECO:0000313" key="2">
    <source>
        <dbReference type="Proteomes" id="UP000265520"/>
    </source>
</evidence>
<feature type="non-terminal residue" evidence="1">
    <location>
        <position position="1"/>
    </location>
</feature>
<organism evidence="1 2">
    <name type="scientific">Trifolium medium</name>
    <dbReference type="NCBI Taxonomy" id="97028"/>
    <lineage>
        <taxon>Eukaryota</taxon>
        <taxon>Viridiplantae</taxon>
        <taxon>Streptophyta</taxon>
        <taxon>Embryophyta</taxon>
        <taxon>Tracheophyta</taxon>
        <taxon>Spermatophyta</taxon>
        <taxon>Magnoliopsida</taxon>
        <taxon>eudicotyledons</taxon>
        <taxon>Gunneridae</taxon>
        <taxon>Pentapetalae</taxon>
        <taxon>rosids</taxon>
        <taxon>fabids</taxon>
        <taxon>Fabales</taxon>
        <taxon>Fabaceae</taxon>
        <taxon>Papilionoideae</taxon>
        <taxon>50 kb inversion clade</taxon>
        <taxon>NPAAA clade</taxon>
        <taxon>Hologalegina</taxon>
        <taxon>IRL clade</taxon>
        <taxon>Trifolieae</taxon>
        <taxon>Trifolium</taxon>
    </lineage>
</organism>
<name>A0A392P3D2_9FABA</name>
<proteinExistence type="predicted"/>
<feature type="non-terminal residue" evidence="1">
    <location>
        <position position="83"/>
    </location>
</feature>
<dbReference type="AlphaFoldDB" id="A0A392P3D2"/>
<sequence length="83" mass="9380">PDSSSPLPDAFNNVADEDTWLKMNNGYVANLDSPQTTPTRNFQSLPLSDTTPGCAIQVEKYEREVQDLRRQLELANEKINELE</sequence>
<comment type="caution">
    <text evidence="1">The sequence shown here is derived from an EMBL/GenBank/DDBJ whole genome shotgun (WGS) entry which is preliminary data.</text>
</comment>
<dbReference type="EMBL" id="LXQA010061262">
    <property type="protein sequence ID" value="MCI06254.1"/>
    <property type="molecule type" value="Genomic_DNA"/>
</dbReference>
<protein>
    <submittedName>
        <fullName evidence="1">Centromere-associated protein E-like</fullName>
    </submittedName>
</protein>
<dbReference type="Proteomes" id="UP000265520">
    <property type="component" value="Unassembled WGS sequence"/>
</dbReference>
<evidence type="ECO:0000313" key="1">
    <source>
        <dbReference type="EMBL" id="MCI06254.1"/>
    </source>
</evidence>
<keyword evidence="2" id="KW-1185">Reference proteome</keyword>
<reference evidence="1 2" key="1">
    <citation type="journal article" date="2018" name="Front. Plant Sci.">
        <title>Red Clover (Trifolium pratense) and Zigzag Clover (T. medium) - A Picture of Genomic Similarities and Differences.</title>
        <authorList>
            <person name="Dluhosova J."/>
            <person name="Istvanek J."/>
            <person name="Nedelnik J."/>
            <person name="Repkova J."/>
        </authorList>
    </citation>
    <scope>NUCLEOTIDE SEQUENCE [LARGE SCALE GENOMIC DNA]</scope>
    <source>
        <strain evidence="2">cv. 10/8</strain>
        <tissue evidence="1">Leaf</tissue>
    </source>
</reference>
<accession>A0A392P3D2</accession>